<dbReference type="Pfam" id="PF04464">
    <property type="entry name" value="Glyphos_transf"/>
    <property type="match status" value="1"/>
</dbReference>
<organism evidence="1 2">
    <name type="scientific">Fusicatenibacter saccharivorans</name>
    <dbReference type="NCBI Taxonomy" id="1150298"/>
    <lineage>
        <taxon>Bacteria</taxon>
        <taxon>Bacillati</taxon>
        <taxon>Bacillota</taxon>
        <taxon>Clostridia</taxon>
        <taxon>Lachnospirales</taxon>
        <taxon>Lachnospiraceae</taxon>
        <taxon>Fusicatenibacter</taxon>
    </lineage>
</organism>
<dbReference type="Proteomes" id="UP000095706">
    <property type="component" value="Unassembled WGS sequence"/>
</dbReference>
<keyword evidence="1" id="KW-0808">Transferase</keyword>
<reference evidence="1 2" key="1">
    <citation type="submission" date="2015-09" db="EMBL/GenBank/DDBJ databases">
        <authorList>
            <consortium name="Pathogen Informatics"/>
        </authorList>
    </citation>
    <scope>NUCLEOTIDE SEQUENCE [LARGE SCALE GENOMIC DNA]</scope>
    <source>
        <strain evidence="1 2">2789STDY5608849</strain>
    </source>
</reference>
<dbReference type="Gene3D" id="3.40.50.12580">
    <property type="match status" value="1"/>
</dbReference>
<dbReference type="AlphaFoldDB" id="A0A174J2E8"/>
<dbReference type="GO" id="GO:0016020">
    <property type="term" value="C:membrane"/>
    <property type="evidence" value="ECO:0007669"/>
    <property type="project" value="InterPro"/>
</dbReference>
<dbReference type="RefSeq" id="WP_055228629.1">
    <property type="nucleotide sequence ID" value="NZ_CYYV01000020.1"/>
</dbReference>
<accession>A0A174J2E8</accession>
<name>A0A174J2E8_9FIRM</name>
<dbReference type="EMBL" id="CYYV01000020">
    <property type="protein sequence ID" value="CUO92861.1"/>
    <property type="molecule type" value="Genomic_DNA"/>
</dbReference>
<evidence type="ECO:0000313" key="1">
    <source>
        <dbReference type="EMBL" id="CUO92861.1"/>
    </source>
</evidence>
<gene>
    <name evidence="1" type="ORF">ERS852406_03189</name>
</gene>
<dbReference type="InterPro" id="IPR007554">
    <property type="entry name" value="Glycerophosphate_synth"/>
</dbReference>
<dbReference type="InterPro" id="IPR043148">
    <property type="entry name" value="TagF_C"/>
</dbReference>
<evidence type="ECO:0000313" key="2">
    <source>
        <dbReference type="Proteomes" id="UP000095706"/>
    </source>
</evidence>
<sequence length="377" mass="44483">MNEKVKMCFIIQRIEIFPSVQSIFEYMCLDARYDVTLLVLPRFDHATNKINVNTIEQNLKFALQIANGAEVINSYDDQKKKFKRLEDYKFDFIFLGLPYQREYPMEYKFANLSKISRVCYVPYGSSYADGKEMIRTSFTTQLLTFVDYIFCDCIKTYKYCQSKLKYCQNADGKRIVYNIGYPRFDLITYDERKGKKNKTFLWIPRWTTPADDNEKSTFLMYKDFLLNYFSNNAELSLIIRPHPLMFDNYIKKGYLTREDVEKYKNQVKSLKNVMFDENCSYRSSFVQSDCLIADYSSIVIEFLLMGKPVIYLSDVRKIETTIANAFYVSKNVQETKEYIKQLAKGEDGKRQNRLDVLKATIYKKGACKRIADVLNKI</sequence>
<proteinExistence type="predicted"/>
<protein>
    <submittedName>
        <fullName evidence="1">CDP-Glycerol:Poly(Glycerophosphate) glycerophosphotransferase</fullName>
    </submittedName>
</protein>
<dbReference type="GO" id="GO:0047355">
    <property type="term" value="F:CDP-glycerol glycerophosphotransferase activity"/>
    <property type="evidence" value="ECO:0007669"/>
    <property type="project" value="InterPro"/>
</dbReference>
<dbReference type="SUPFAM" id="SSF53756">
    <property type="entry name" value="UDP-Glycosyltransferase/glycogen phosphorylase"/>
    <property type="match status" value="1"/>
</dbReference>